<keyword evidence="2" id="KW-0732">Signal</keyword>
<dbReference type="STRING" id="291169.A9E74_02468"/>
<gene>
    <name evidence="3" type="ORF">A9E74_02468</name>
</gene>
<sequence>MTKPQSLFHYLLIGLFMLSMLMPAAHAENNDMAVHHEMSEQQHDCHSNAEPQPKHATNSHCASDNCQCAAANCHASGVLGFQPVFMASLYSQSRLAIAAEQLVRQSPTKLERPPRS</sequence>
<dbReference type="EMBL" id="MCRI01000040">
    <property type="protein sequence ID" value="ODN65781.1"/>
    <property type="molecule type" value="Genomic_DNA"/>
</dbReference>
<feature type="chain" id="PRO_5009128555" description="CopL family metal-binding regulatory protein" evidence="2">
    <location>
        <begin position="28"/>
        <end position="116"/>
    </location>
</feature>
<evidence type="ECO:0000256" key="1">
    <source>
        <dbReference type="SAM" id="MobiDB-lite"/>
    </source>
</evidence>
<reference evidence="3 4" key="1">
    <citation type="submission" date="2016-07" db="EMBL/GenBank/DDBJ databases">
        <title>Draft Genome Sequence of Methylophaga muralis Bur 1.</title>
        <authorList>
            <person name="Vasilenko O.V."/>
            <person name="Doronina N.V."/>
            <person name="Shmareva M.N."/>
            <person name="Tarlachkov S.V."/>
            <person name="Mustakhimov I."/>
            <person name="Trotsenko Y.A."/>
        </authorList>
    </citation>
    <scope>NUCLEOTIDE SEQUENCE [LARGE SCALE GENOMIC DNA]</scope>
    <source>
        <strain evidence="3 4">Bur 1</strain>
    </source>
</reference>
<evidence type="ECO:0008006" key="5">
    <source>
        <dbReference type="Google" id="ProtNLM"/>
    </source>
</evidence>
<feature type="signal peptide" evidence="2">
    <location>
        <begin position="1"/>
        <end position="27"/>
    </location>
</feature>
<name>A0A1E3GQU4_9GAMM</name>
<feature type="compositionally biased region" description="Basic and acidic residues" evidence="1">
    <location>
        <begin position="37"/>
        <end position="47"/>
    </location>
</feature>
<dbReference type="AlphaFoldDB" id="A0A1E3GQU4"/>
<evidence type="ECO:0000313" key="4">
    <source>
        <dbReference type="Proteomes" id="UP000094379"/>
    </source>
</evidence>
<evidence type="ECO:0000313" key="3">
    <source>
        <dbReference type="EMBL" id="ODN65781.1"/>
    </source>
</evidence>
<dbReference type="RefSeq" id="WP_141696811.1">
    <property type="nucleotide sequence ID" value="NZ_MCRI01000040.1"/>
</dbReference>
<protein>
    <recommendedName>
        <fullName evidence="5">CopL family metal-binding regulatory protein</fullName>
    </recommendedName>
</protein>
<dbReference type="Proteomes" id="UP000094379">
    <property type="component" value="Unassembled WGS sequence"/>
</dbReference>
<comment type="caution">
    <text evidence="3">The sequence shown here is derived from an EMBL/GenBank/DDBJ whole genome shotgun (WGS) entry which is preliminary data.</text>
</comment>
<organism evidence="3 4">
    <name type="scientific">Methylophaga muralis</name>
    <dbReference type="NCBI Taxonomy" id="291169"/>
    <lineage>
        <taxon>Bacteria</taxon>
        <taxon>Pseudomonadati</taxon>
        <taxon>Pseudomonadota</taxon>
        <taxon>Gammaproteobacteria</taxon>
        <taxon>Thiotrichales</taxon>
        <taxon>Piscirickettsiaceae</taxon>
        <taxon>Methylophaga</taxon>
    </lineage>
</organism>
<evidence type="ECO:0000256" key="2">
    <source>
        <dbReference type="SAM" id="SignalP"/>
    </source>
</evidence>
<proteinExistence type="predicted"/>
<accession>A0A1E3GQU4</accession>
<keyword evidence="4" id="KW-1185">Reference proteome</keyword>
<feature type="region of interest" description="Disordered" evidence="1">
    <location>
        <begin position="37"/>
        <end position="60"/>
    </location>
</feature>